<dbReference type="GO" id="GO:0033355">
    <property type="term" value="P:ascorbate glutathione cycle"/>
    <property type="evidence" value="ECO:0007669"/>
    <property type="project" value="InterPro"/>
</dbReference>
<dbReference type="SUPFAM" id="SSF47616">
    <property type="entry name" value="GST C-terminal domain-like"/>
    <property type="match status" value="1"/>
</dbReference>
<evidence type="ECO:0000313" key="6">
    <source>
        <dbReference type="Proteomes" id="UP001231189"/>
    </source>
</evidence>
<dbReference type="GO" id="GO:0045174">
    <property type="term" value="F:glutathione dehydrogenase (ascorbate) activity"/>
    <property type="evidence" value="ECO:0007669"/>
    <property type="project" value="InterPro"/>
</dbReference>
<dbReference type="Proteomes" id="UP001231189">
    <property type="component" value="Unassembled WGS sequence"/>
</dbReference>
<organism evidence="5 6">
    <name type="scientific">Lolium multiflorum</name>
    <name type="common">Italian ryegrass</name>
    <name type="synonym">Lolium perenne subsp. multiflorum</name>
    <dbReference type="NCBI Taxonomy" id="4521"/>
    <lineage>
        <taxon>Eukaryota</taxon>
        <taxon>Viridiplantae</taxon>
        <taxon>Streptophyta</taxon>
        <taxon>Embryophyta</taxon>
        <taxon>Tracheophyta</taxon>
        <taxon>Spermatophyta</taxon>
        <taxon>Magnoliopsida</taxon>
        <taxon>Liliopsida</taxon>
        <taxon>Poales</taxon>
        <taxon>Poaceae</taxon>
        <taxon>BOP clade</taxon>
        <taxon>Pooideae</taxon>
        <taxon>Poodae</taxon>
        <taxon>Poeae</taxon>
        <taxon>Poeae Chloroplast Group 2 (Poeae type)</taxon>
        <taxon>Loliodinae</taxon>
        <taxon>Loliinae</taxon>
        <taxon>Lolium</taxon>
    </lineage>
</organism>
<evidence type="ECO:0000256" key="2">
    <source>
        <dbReference type="ARBA" id="ARBA00022679"/>
    </source>
</evidence>
<dbReference type="PANTHER" id="PTHR44420:SF1">
    <property type="entry name" value="GLUTATHIONE S-TRANSFERASE DHAR3, CHLOROPLASTIC"/>
    <property type="match status" value="1"/>
</dbReference>
<proteinExistence type="predicted"/>
<reference evidence="5" key="1">
    <citation type="submission" date="2023-07" db="EMBL/GenBank/DDBJ databases">
        <title>A chromosome-level genome assembly of Lolium multiflorum.</title>
        <authorList>
            <person name="Chen Y."/>
            <person name="Copetti D."/>
            <person name="Kolliker R."/>
            <person name="Studer B."/>
        </authorList>
    </citation>
    <scope>NUCLEOTIDE SEQUENCE</scope>
    <source>
        <strain evidence="5">02402/16</strain>
        <tissue evidence="5">Leaf</tissue>
    </source>
</reference>
<dbReference type="GO" id="GO:0004364">
    <property type="term" value="F:glutathione transferase activity"/>
    <property type="evidence" value="ECO:0007669"/>
    <property type="project" value="UniProtKB-EC"/>
</dbReference>
<dbReference type="PANTHER" id="PTHR44420">
    <property type="entry name" value="GLUTATHIONE S-TRANSFERASE DHAR2-RELATED"/>
    <property type="match status" value="1"/>
</dbReference>
<keyword evidence="2" id="KW-0808">Transferase</keyword>
<dbReference type="EC" id="2.5.1.18" evidence="1"/>
<accession>A0AAD8SCF2</accession>
<sequence length="232" mass="25612">MALVARVIAVFWSSPPLVVLHATGRSSVTSSNKPPWRRMKEEAIGTSSFNTCFHPQISGVLAGFLLLAGHGGEGELDSGSVQAGSGRWWGSSQAAEVSYPTMACYRPLIYAMDWHQATLSKWLLLRRVPKQGTYAGGDCPAPATYGRKTTLFDMGVPWRRRPRRSPSFFFPEAKSAYGPFINGEAISGADLSLAPKLYHMEIALGHYKNWSVPDSLANVKAYMKVERRTIFR</sequence>
<name>A0AAD8SCF2_LOLMU</name>
<keyword evidence="4" id="KW-0732">Signal</keyword>
<evidence type="ECO:0000256" key="4">
    <source>
        <dbReference type="SAM" id="SignalP"/>
    </source>
</evidence>
<dbReference type="EMBL" id="JAUUTY010000004">
    <property type="protein sequence ID" value="KAK1649552.1"/>
    <property type="molecule type" value="Genomic_DNA"/>
</dbReference>
<comment type="catalytic activity">
    <reaction evidence="3">
        <text>RX + glutathione = an S-substituted glutathione + a halide anion + H(+)</text>
        <dbReference type="Rhea" id="RHEA:16437"/>
        <dbReference type="ChEBI" id="CHEBI:15378"/>
        <dbReference type="ChEBI" id="CHEBI:16042"/>
        <dbReference type="ChEBI" id="CHEBI:17792"/>
        <dbReference type="ChEBI" id="CHEBI:57925"/>
        <dbReference type="ChEBI" id="CHEBI:90779"/>
        <dbReference type="EC" id="2.5.1.18"/>
    </reaction>
</comment>
<keyword evidence="6" id="KW-1185">Reference proteome</keyword>
<evidence type="ECO:0000256" key="1">
    <source>
        <dbReference type="ARBA" id="ARBA00012452"/>
    </source>
</evidence>
<dbReference type="AlphaFoldDB" id="A0AAD8SCF2"/>
<dbReference type="InterPro" id="IPR044627">
    <property type="entry name" value="DHAR1/2/3/4"/>
</dbReference>
<evidence type="ECO:0000256" key="3">
    <source>
        <dbReference type="ARBA" id="ARBA00047960"/>
    </source>
</evidence>
<feature type="signal peptide" evidence="4">
    <location>
        <begin position="1"/>
        <end position="20"/>
    </location>
</feature>
<feature type="chain" id="PRO_5042263069" description="glutathione transferase" evidence="4">
    <location>
        <begin position="21"/>
        <end position="232"/>
    </location>
</feature>
<gene>
    <name evidence="5" type="ORF">QYE76_067357</name>
</gene>
<dbReference type="Gene3D" id="1.20.1050.10">
    <property type="match status" value="1"/>
</dbReference>
<dbReference type="InterPro" id="IPR036282">
    <property type="entry name" value="Glutathione-S-Trfase_C_sf"/>
</dbReference>
<comment type="caution">
    <text evidence="5">The sequence shown here is derived from an EMBL/GenBank/DDBJ whole genome shotgun (WGS) entry which is preliminary data.</text>
</comment>
<protein>
    <recommendedName>
        <fullName evidence="1">glutathione transferase</fullName>
        <ecNumber evidence="1">2.5.1.18</ecNumber>
    </recommendedName>
</protein>
<evidence type="ECO:0000313" key="5">
    <source>
        <dbReference type="EMBL" id="KAK1649552.1"/>
    </source>
</evidence>